<gene>
    <name evidence="2" type="ORF">SAMN05421786_101467</name>
</gene>
<proteinExistence type="predicted"/>
<dbReference type="GO" id="GO:0006793">
    <property type="term" value="P:phosphorus metabolic process"/>
    <property type="evidence" value="ECO:0007669"/>
    <property type="project" value="UniProtKB-ARBA"/>
</dbReference>
<accession>A0A1N7KGY6</accession>
<protein>
    <submittedName>
        <fullName evidence="2">PLD-like domain-containing protein</fullName>
    </submittedName>
</protein>
<dbReference type="STRING" id="373668.SAMN05421786_101467"/>
<name>A0A1N7KGY6_9FLAO</name>
<dbReference type="AlphaFoldDB" id="A0A1N7KGY6"/>
<dbReference type="Proteomes" id="UP000186744">
    <property type="component" value="Unassembled WGS sequence"/>
</dbReference>
<keyword evidence="3" id="KW-1185">Reference proteome</keyword>
<dbReference type="GO" id="GO:0003824">
    <property type="term" value="F:catalytic activity"/>
    <property type="evidence" value="ECO:0007669"/>
    <property type="project" value="InterPro"/>
</dbReference>
<evidence type="ECO:0000313" key="2">
    <source>
        <dbReference type="EMBL" id="SIS60799.1"/>
    </source>
</evidence>
<dbReference type="RefSeq" id="WP_076549595.1">
    <property type="nucleotide sequence ID" value="NZ_FTOL01000001.1"/>
</dbReference>
<dbReference type="OrthoDB" id="1227404at2"/>
<dbReference type="PROSITE" id="PS50035">
    <property type="entry name" value="PLD"/>
    <property type="match status" value="1"/>
</dbReference>
<dbReference type="InterPro" id="IPR001736">
    <property type="entry name" value="PLipase_D/transphosphatidylase"/>
</dbReference>
<organism evidence="2 3">
    <name type="scientific">Chryseobacterium ureilyticum</name>
    <dbReference type="NCBI Taxonomy" id="373668"/>
    <lineage>
        <taxon>Bacteria</taxon>
        <taxon>Pseudomonadati</taxon>
        <taxon>Bacteroidota</taxon>
        <taxon>Flavobacteriia</taxon>
        <taxon>Flavobacteriales</taxon>
        <taxon>Weeksellaceae</taxon>
        <taxon>Chryseobacterium group</taxon>
        <taxon>Chryseobacterium</taxon>
    </lineage>
</organism>
<dbReference type="EMBL" id="FTOL01000001">
    <property type="protein sequence ID" value="SIS60799.1"/>
    <property type="molecule type" value="Genomic_DNA"/>
</dbReference>
<feature type="domain" description="PLD phosphodiesterase" evidence="1">
    <location>
        <begin position="80"/>
        <end position="111"/>
    </location>
</feature>
<sequence length="394" mass="46195">MKLIISSKQLVKEFSRLTKQYKNFYWTAAWAGINSKHFDELVINKDKIRKIVIGIHFYQTHPDFIKAFLDHKNVQFMNQPEGTFHPKLYIFHNSEKDWEIIIGSSNFTKEAFDRNTEANTLVSCLDNNSEEFLQAAFKLVEESWKTSKVFSEIDLFHYRTIWKNQRSKIKSLSGLYGSEEKNSKAIHEIPVINMTWSEFVTRIHEEDSHGLERRLKVIEISRKLFSSNEHFSGLKENERKFIAGARTNYAADWGYFGSMIGRGDYVHEIIANNTNISLALDQIPLSGQITKCHYDNFVKYFMKVFSGNYIGVASRLLAMKRPDVFYCLTSKNQKKFCNEFDVRKSDINYEGYWEHVIQKIYDSEWWLNPTVSTNQEQKISNARAAFLDAIYYEG</sequence>
<evidence type="ECO:0000259" key="1">
    <source>
        <dbReference type="PROSITE" id="PS50035"/>
    </source>
</evidence>
<dbReference type="CDD" id="cd09117">
    <property type="entry name" value="PLDc_Bfil_DEXD_like"/>
    <property type="match status" value="1"/>
</dbReference>
<dbReference type="SUPFAM" id="SSF56024">
    <property type="entry name" value="Phospholipase D/nuclease"/>
    <property type="match status" value="1"/>
</dbReference>
<evidence type="ECO:0000313" key="3">
    <source>
        <dbReference type="Proteomes" id="UP000186744"/>
    </source>
</evidence>
<dbReference type="Pfam" id="PF09565">
    <property type="entry name" value="RE_NgoFVII"/>
    <property type="match status" value="1"/>
</dbReference>
<dbReference type="Gene3D" id="3.30.870.10">
    <property type="entry name" value="Endonuclease Chain A"/>
    <property type="match status" value="1"/>
</dbReference>
<reference evidence="3" key="1">
    <citation type="submission" date="2017-01" db="EMBL/GenBank/DDBJ databases">
        <authorList>
            <person name="Varghese N."/>
            <person name="Submissions S."/>
        </authorList>
    </citation>
    <scope>NUCLEOTIDE SEQUENCE [LARGE SCALE GENOMIC DNA]</scope>
    <source>
        <strain evidence="3">DSM 18017</strain>
    </source>
</reference>
<dbReference type="InterPro" id="IPR019065">
    <property type="entry name" value="RE_NgoFVII_N"/>
</dbReference>